<sequence length="245" mass="26912">MLPAVKGVFTMRLNKAIINSSLVLLLALGLGGCAANNSASTHKTSHEPTSAKITKANNHKKAANDSTDQPSTKQESNQATANKAAIETPASYANVNQPASVVNPVLANSSTVISGNQAPVAGQTNANQSNQLVRPEQNTQQAVNNDDEQELPAPFYYYWVWNDEQGRTHNVDWDLSDAINQNGKLSYADYIYEQDPNAPVEFPRNAVQYDTREFNLHYDGTDQWILNFDNQINANPNHGVVNRMN</sequence>
<proteinExistence type="predicted"/>
<name>A0ABP2L6M4_9LACO</name>
<feature type="region of interest" description="Disordered" evidence="1">
    <location>
        <begin position="37"/>
        <end position="82"/>
    </location>
</feature>
<keyword evidence="2" id="KW-0732">Signal</keyword>
<organism evidence="3 4">
    <name type="scientific">Limosilactobacillus oris F0423</name>
    <dbReference type="NCBI Taxonomy" id="944562"/>
    <lineage>
        <taxon>Bacteria</taxon>
        <taxon>Bacillati</taxon>
        <taxon>Bacillota</taxon>
        <taxon>Bacilli</taxon>
        <taxon>Lactobacillales</taxon>
        <taxon>Lactobacillaceae</taxon>
        <taxon>Limosilactobacillus</taxon>
    </lineage>
</organism>
<comment type="caution">
    <text evidence="3">The sequence shown here is derived from an EMBL/GenBank/DDBJ whole genome shotgun (WGS) entry which is preliminary data.</text>
</comment>
<evidence type="ECO:0000256" key="2">
    <source>
        <dbReference type="SAM" id="SignalP"/>
    </source>
</evidence>
<feature type="compositionally biased region" description="Polar residues" evidence="1">
    <location>
        <begin position="64"/>
        <end position="81"/>
    </location>
</feature>
<evidence type="ECO:0000313" key="3">
    <source>
        <dbReference type="EMBL" id="EGS35569.1"/>
    </source>
</evidence>
<feature type="chain" id="PRO_5047205056" evidence="2">
    <location>
        <begin position="35"/>
        <end position="245"/>
    </location>
</feature>
<evidence type="ECO:0000313" key="4">
    <source>
        <dbReference type="Proteomes" id="UP000006035"/>
    </source>
</evidence>
<dbReference type="EMBL" id="AFTL01000020">
    <property type="protein sequence ID" value="EGS35569.1"/>
    <property type="molecule type" value="Genomic_DNA"/>
</dbReference>
<feature type="compositionally biased region" description="Polar residues" evidence="1">
    <location>
        <begin position="47"/>
        <end position="56"/>
    </location>
</feature>
<dbReference type="PROSITE" id="PS51257">
    <property type="entry name" value="PROKAR_LIPOPROTEIN"/>
    <property type="match status" value="1"/>
</dbReference>
<protein>
    <submittedName>
        <fullName evidence="3">Lipoprotein</fullName>
    </submittedName>
</protein>
<keyword evidence="4" id="KW-1185">Reference proteome</keyword>
<evidence type="ECO:0000256" key="1">
    <source>
        <dbReference type="SAM" id="MobiDB-lite"/>
    </source>
</evidence>
<keyword evidence="3" id="KW-0449">Lipoprotein</keyword>
<dbReference type="Proteomes" id="UP000006035">
    <property type="component" value="Unassembled WGS sequence"/>
</dbReference>
<reference evidence="3 4" key="1">
    <citation type="submission" date="2011-05" db="EMBL/GenBank/DDBJ databases">
        <authorList>
            <person name="Durkin A.S."/>
            <person name="Kim M."/>
            <person name="Radune D."/>
            <person name="Hostetler J."/>
            <person name="Torralba M."/>
            <person name="Gillis M."/>
            <person name="Methe B."/>
            <person name="Sutton G."/>
            <person name="Nelson K.E."/>
        </authorList>
    </citation>
    <scope>NUCLEOTIDE SEQUENCE [LARGE SCALE GENOMIC DNA]</scope>
    <source>
        <strain evidence="3 4">F0423</strain>
    </source>
</reference>
<gene>
    <name evidence="3" type="ORF">HMPREF9102_0253</name>
</gene>
<accession>A0ABP2L6M4</accession>
<feature type="signal peptide" evidence="2">
    <location>
        <begin position="1"/>
        <end position="34"/>
    </location>
</feature>